<reference evidence="1 2" key="1">
    <citation type="journal article" date="2015" name="Genome Biol.">
        <title>Comparative genomics of Steinernema reveals deeply conserved gene regulatory networks.</title>
        <authorList>
            <person name="Dillman A.R."/>
            <person name="Macchietto M."/>
            <person name="Porter C.F."/>
            <person name="Rogers A."/>
            <person name="Williams B."/>
            <person name="Antoshechkin I."/>
            <person name="Lee M.M."/>
            <person name="Goodwin Z."/>
            <person name="Lu X."/>
            <person name="Lewis E.E."/>
            <person name="Goodrich-Blair H."/>
            <person name="Stock S.P."/>
            <person name="Adams B.J."/>
            <person name="Sternberg P.W."/>
            <person name="Mortazavi A."/>
        </authorList>
    </citation>
    <scope>NUCLEOTIDE SEQUENCE [LARGE SCALE GENOMIC DNA]</scope>
    <source>
        <strain evidence="1 2">ALL</strain>
    </source>
</reference>
<dbReference type="AlphaFoldDB" id="A0A4U8V2B2"/>
<dbReference type="Proteomes" id="UP000298663">
    <property type="component" value="Chromosome X"/>
</dbReference>
<name>A0A4U8V2B2_STECR</name>
<dbReference type="EMBL" id="AZBU02000001">
    <property type="protein sequence ID" value="TMS39515.1"/>
    <property type="molecule type" value="Genomic_DNA"/>
</dbReference>
<sequence>MITFEMQQLLVRLRSLLVRGESWKTEETLLDEVTFVHVWDLKSGRGFKRKEFSAQKLSDPKEYWFV</sequence>
<gene>
    <name evidence="1" type="ORF">L596_006025</name>
</gene>
<comment type="caution">
    <text evidence="1">The sequence shown here is derived from an EMBL/GenBank/DDBJ whole genome shotgun (WGS) entry which is preliminary data.</text>
</comment>
<protein>
    <submittedName>
        <fullName evidence="1">Uncharacterized protein</fullName>
    </submittedName>
</protein>
<evidence type="ECO:0000313" key="1">
    <source>
        <dbReference type="EMBL" id="TMS39515.1"/>
    </source>
</evidence>
<evidence type="ECO:0000313" key="2">
    <source>
        <dbReference type="Proteomes" id="UP000298663"/>
    </source>
</evidence>
<reference evidence="1 2" key="2">
    <citation type="journal article" date="2019" name="G3 (Bethesda)">
        <title>Hybrid Assembly of the Genome of the Entomopathogenic Nematode Steinernema carpocapsae Identifies the X-Chromosome.</title>
        <authorList>
            <person name="Serra L."/>
            <person name="Macchietto M."/>
            <person name="Macias-Munoz A."/>
            <person name="McGill C.J."/>
            <person name="Rodriguez I.M."/>
            <person name="Rodriguez B."/>
            <person name="Murad R."/>
            <person name="Mortazavi A."/>
        </authorList>
    </citation>
    <scope>NUCLEOTIDE SEQUENCE [LARGE SCALE GENOMIC DNA]</scope>
    <source>
        <strain evidence="1 2">ALL</strain>
    </source>
</reference>
<dbReference type="EMBL" id="CM016762">
    <property type="protein sequence ID" value="TMS39515.1"/>
    <property type="molecule type" value="Genomic_DNA"/>
</dbReference>
<keyword evidence="2" id="KW-1185">Reference proteome</keyword>
<proteinExistence type="predicted"/>
<organism evidence="1 2">
    <name type="scientific">Steinernema carpocapsae</name>
    <name type="common">Entomopathogenic nematode</name>
    <dbReference type="NCBI Taxonomy" id="34508"/>
    <lineage>
        <taxon>Eukaryota</taxon>
        <taxon>Metazoa</taxon>
        <taxon>Ecdysozoa</taxon>
        <taxon>Nematoda</taxon>
        <taxon>Chromadorea</taxon>
        <taxon>Rhabditida</taxon>
        <taxon>Tylenchina</taxon>
        <taxon>Panagrolaimomorpha</taxon>
        <taxon>Strongyloidoidea</taxon>
        <taxon>Steinernematidae</taxon>
        <taxon>Steinernema</taxon>
    </lineage>
</organism>
<accession>A0A4U8V2B2</accession>